<feature type="transmembrane region" description="Helical" evidence="6">
    <location>
        <begin position="57"/>
        <end position="80"/>
    </location>
</feature>
<protein>
    <recommendedName>
        <fullName evidence="9">Permease</fullName>
    </recommendedName>
</protein>
<dbReference type="KEGG" id="cep:Cri9333_1241"/>
<evidence type="ECO:0000256" key="1">
    <source>
        <dbReference type="ARBA" id="ARBA00004141"/>
    </source>
</evidence>
<proteinExistence type="inferred from homology"/>
<feature type="transmembrane region" description="Helical" evidence="6">
    <location>
        <begin position="293"/>
        <end position="317"/>
    </location>
</feature>
<keyword evidence="5 6" id="KW-0472">Membrane</keyword>
<organism evidence="7 8">
    <name type="scientific">Crinalium epipsammum PCC 9333</name>
    <dbReference type="NCBI Taxonomy" id="1173022"/>
    <lineage>
        <taxon>Bacteria</taxon>
        <taxon>Bacillati</taxon>
        <taxon>Cyanobacteriota</taxon>
        <taxon>Cyanophyceae</taxon>
        <taxon>Gomontiellales</taxon>
        <taxon>Gomontiellaceae</taxon>
        <taxon>Crinalium</taxon>
    </lineage>
</organism>
<dbReference type="OrthoDB" id="506451at2"/>
<comment type="similarity">
    <text evidence="2">Belongs to the autoinducer-2 exporter (AI-2E) (TC 2.A.86) family.</text>
</comment>
<dbReference type="HOGENOM" id="CLU_031275_1_1_3"/>
<evidence type="ECO:0000313" key="7">
    <source>
        <dbReference type="EMBL" id="AFZ12141.1"/>
    </source>
</evidence>
<evidence type="ECO:0000256" key="2">
    <source>
        <dbReference type="ARBA" id="ARBA00009773"/>
    </source>
</evidence>
<keyword evidence="3 6" id="KW-0812">Transmembrane</keyword>
<evidence type="ECO:0000313" key="8">
    <source>
        <dbReference type="Proteomes" id="UP000010472"/>
    </source>
</evidence>
<dbReference type="AlphaFoldDB" id="K9VW05"/>
<feature type="transmembrane region" description="Helical" evidence="6">
    <location>
        <begin position="139"/>
        <end position="163"/>
    </location>
</feature>
<dbReference type="STRING" id="1173022.Cri9333_1241"/>
<dbReference type="PANTHER" id="PTHR21716:SF62">
    <property type="entry name" value="TRANSPORT PROTEIN YDBI-RELATED"/>
    <property type="match status" value="1"/>
</dbReference>
<evidence type="ECO:0008006" key="9">
    <source>
        <dbReference type="Google" id="ProtNLM"/>
    </source>
</evidence>
<gene>
    <name evidence="7" type="ORF">Cri9333_1241</name>
</gene>
<evidence type="ECO:0000256" key="3">
    <source>
        <dbReference type="ARBA" id="ARBA00022692"/>
    </source>
</evidence>
<dbReference type="InterPro" id="IPR002549">
    <property type="entry name" value="AI-2E-like"/>
</dbReference>
<dbReference type="PANTHER" id="PTHR21716">
    <property type="entry name" value="TRANSMEMBRANE PROTEIN"/>
    <property type="match status" value="1"/>
</dbReference>
<feature type="transmembrane region" description="Helical" evidence="6">
    <location>
        <begin position="199"/>
        <end position="221"/>
    </location>
</feature>
<comment type="subcellular location">
    <subcellularLocation>
        <location evidence="1">Membrane</location>
        <topology evidence="1">Multi-pass membrane protein</topology>
    </subcellularLocation>
</comment>
<keyword evidence="4 6" id="KW-1133">Transmembrane helix</keyword>
<feature type="transmembrane region" description="Helical" evidence="6">
    <location>
        <begin position="6"/>
        <end position="36"/>
    </location>
</feature>
<feature type="transmembrane region" description="Helical" evidence="6">
    <location>
        <begin position="227"/>
        <end position="249"/>
    </location>
</feature>
<reference evidence="7 8" key="1">
    <citation type="submission" date="2012-06" db="EMBL/GenBank/DDBJ databases">
        <title>Finished chromosome of genome of Crinalium epipsammum PCC 9333.</title>
        <authorList>
            <consortium name="US DOE Joint Genome Institute"/>
            <person name="Gugger M."/>
            <person name="Coursin T."/>
            <person name="Rippka R."/>
            <person name="Tandeau De Marsac N."/>
            <person name="Huntemann M."/>
            <person name="Wei C.-L."/>
            <person name="Han J."/>
            <person name="Detter J.C."/>
            <person name="Han C."/>
            <person name="Tapia R."/>
            <person name="Davenport K."/>
            <person name="Daligault H."/>
            <person name="Erkkila T."/>
            <person name="Gu W."/>
            <person name="Munk A.C.C."/>
            <person name="Teshima H."/>
            <person name="Xu Y."/>
            <person name="Chain P."/>
            <person name="Chen A."/>
            <person name="Krypides N."/>
            <person name="Mavromatis K."/>
            <person name="Markowitz V."/>
            <person name="Szeto E."/>
            <person name="Ivanova N."/>
            <person name="Mikhailova N."/>
            <person name="Ovchinnikova G."/>
            <person name="Pagani I."/>
            <person name="Pati A."/>
            <person name="Goodwin L."/>
            <person name="Peters L."/>
            <person name="Pitluck S."/>
            <person name="Woyke T."/>
            <person name="Kerfeld C."/>
        </authorList>
    </citation>
    <scope>NUCLEOTIDE SEQUENCE [LARGE SCALE GENOMIC DNA]</scope>
    <source>
        <strain evidence="7 8">PCC 9333</strain>
    </source>
</reference>
<dbReference type="RefSeq" id="WP_015202263.1">
    <property type="nucleotide sequence ID" value="NC_019753.1"/>
</dbReference>
<evidence type="ECO:0000256" key="4">
    <source>
        <dbReference type="ARBA" id="ARBA00022989"/>
    </source>
</evidence>
<name>K9VW05_9CYAN</name>
<keyword evidence="8" id="KW-1185">Reference proteome</keyword>
<evidence type="ECO:0000256" key="6">
    <source>
        <dbReference type="SAM" id="Phobius"/>
    </source>
</evidence>
<dbReference type="GO" id="GO:0055085">
    <property type="term" value="P:transmembrane transport"/>
    <property type="evidence" value="ECO:0007669"/>
    <property type="project" value="TreeGrafter"/>
</dbReference>
<sequence>MKLGQWIGFFALVISLYILWELRQLLLLMFAAVLIATSLNQLARKLRKFGVPRPASVLVALGIFLAVLVGFFFIIVPPFVSQFQELTSTKLPQVLQLFDSWRNQLTKLISPQMSQYLPDVNSLNNQVQPLLQGLAGRSLAFFSSSLGVILNFLLVIVLTLMLLAQPTSYRKAFVRLFPSFYRRRADGILDQCEFALGKWIIGALISMTVVACLSVIGLWALGIPVPLAQGVLAGLLNFIPNIGPTFSVVLPMAISLLDAPWKAGAVFIVYFLIQQFETNLLTPYVMAQQVSLLPAVTLLAQVFFATFFGILGFLLALPLTVVGQVWVQEVLVKDVLDQWNTKQENERELVVVSDSLQPDEFRETTDTEIQS</sequence>
<dbReference type="Pfam" id="PF01594">
    <property type="entry name" value="AI-2E_transport"/>
    <property type="match status" value="1"/>
</dbReference>
<dbReference type="PATRIC" id="fig|1173022.3.peg.1346"/>
<dbReference type="Proteomes" id="UP000010472">
    <property type="component" value="Chromosome"/>
</dbReference>
<dbReference type="GO" id="GO:0016020">
    <property type="term" value="C:membrane"/>
    <property type="evidence" value="ECO:0007669"/>
    <property type="project" value="UniProtKB-SubCell"/>
</dbReference>
<evidence type="ECO:0000256" key="5">
    <source>
        <dbReference type="ARBA" id="ARBA00023136"/>
    </source>
</evidence>
<accession>K9VW05</accession>
<dbReference type="eggNOG" id="COG0628">
    <property type="taxonomic scope" value="Bacteria"/>
</dbReference>
<dbReference type="EMBL" id="CP003620">
    <property type="protein sequence ID" value="AFZ12141.1"/>
    <property type="molecule type" value="Genomic_DNA"/>
</dbReference>